<organism evidence="1 2">
    <name type="scientific">Pistacia integerrima</name>
    <dbReference type="NCBI Taxonomy" id="434235"/>
    <lineage>
        <taxon>Eukaryota</taxon>
        <taxon>Viridiplantae</taxon>
        <taxon>Streptophyta</taxon>
        <taxon>Embryophyta</taxon>
        <taxon>Tracheophyta</taxon>
        <taxon>Spermatophyta</taxon>
        <taxon>Magnoliopsida</taxon>
        <taxon>eudicotyledons</taxon>
        <taxon>Gunneridae</taxon>
        <taxon>Pentapetalae</taxon>
        <taxon>rosids</taxon>
        <taxon>malvids</taxon>
        <taxon>Sapindales</taxon>
        <taxon>Anacardiaceae</taxon>
        <taxon>Pistacia</taxon>
    </lineage>
</organism>
<accession>A0ACC0X4B8</accession>
<evidence type="ECO:0000313" key="2">
    <source>
        <dbReference type="Proteomes" id="UP001163603"/>
    </source>
</evidence>
<dbReference type="EMBL" id="CM047749">
    <property type="protein sequence ID" value="KAJ0010335.1"/>
    <property type="molecule type" value="Genomic_DNA"/>
</dbReference>
<proteinExistence type="predicted"/>
<keyword evidence="2" id="KW-1185">Reference proteome</keyword>
<gene>
    <name evidence="1" type="ORF">Pint_33497</name>
</gene>
<name>A0ACC0X4B8_9ROSI</name>
<sequence length="166" mass="19628">MEDSETTKDYYSRIKELVNQMRTYGENIIDKKIVQKVLITCTKKYDSIIFAIEEFKDLEKLTPTEIIGSLEAYEKRLNRQIENTTENEFPSKTNMWSKKLKESGRKTIENFKNQNQNQDKHFENKRIFPPCGICNRKSHLEKDCCLKKNHNIETIKNQGMLKKSAN</sequence>
<protein>
    <submittedName>
        <fullName evidence="1">Uncharacterized protein</fullName>
    </submittedName>
</protein>
<dbReference type="Proteomes" id="UP001163603">
    <property type="component" value="Chromosome 14"/>
</dbReference>
<comment type="caution">
    <text evidence="1">The sequence shown here is derived from an EMBL/GenBank/DDBJ whole genome shotgun (WGS) entry which is preliminary data.</text>
</comment>
<reference evidence="2" key="1">
    <citation type="journal article" date="2023" name="G3 (Bethesda)">
        <title>Genome assembly and association tests identify interacting loci associated with vigor, precocity, and sex in interspecific pistachio rootstocks.</title>
        <authorList>
            <person name="Palmer W."/>
            <person name="Jacygrad E."/>
            <person name="Sagayaradj S."/>
            <person name="Cavanaugh K."/>
            <person name="Han R."/>
            <person name="Bertier L."/>
            <person name="Beede B."/>
            <person name="Kafkas S."/>
            <person name="Golino D."/>
            <person name="Preece J."/>
            <person name="Michelmore R."/>
        </authorList>
    </citation>
    <scope>NUCLEOTIDE SEQUENCE [LARGE SCALE GENOMIC DNA]</scope>
</reference>
<evidence type="ECO:0000313" key="1">
    <source>
        <dbReference type="EMBL" id="KAJ0010335.1"/>
    </source>
</evidence>